<evidence type="ECO:0000256" key="1">
    <source>
        <dbReference type="ARBA" id="ARBA00022603"/>
    </source>
</evidence>
<evidence type="ECO:0000259" key="4">
    <source>
        <dbReference type="PROSITE" id="PS50123"/>
    </source>
</evidence>
<dbReference type="InterPro" id="IPR050903">
    <property type="entry name" value="Bact_Chemotaxis_MeTrfase"/>
</dbReference>
<dbReference type="InterPro" id="IPR022642">
    <property type="entry name" value="CheR_C"/>
</dbReference>
<gene>
    <name evidence="5" type="ORF">V6U78_06950</name>
</gene>
<dbReference type="Gene3D" id="1.25.40.10">
    <property type="entry name" value="Tetratricopeptide repeat domain"/>
    <property type="match status" value="1"/>
</dbReference>
<sequence length="514" mass="57712">MSNAAAHQELEAIKTLIYQHAGLLLEGLAAARLSTAVQRLRQQHACGRGDYWRRLQQEPDLLQELISQLTVNETYFFREVEYIRLFIDQLIPRVLAQAEHRPLRILSAGCSSGEEAYSLLLALHEAYPGSARSLFHVAGGDIDQQVLAKARQARYAPFSFRGVSAAVQQRYFQPQGSYWQLLDQLKQQVVFFELNLVAPPQITQPYDVVFFRNVSIYFDAPTRHKILRHLSQMMAPNSLLIMGSSETLGNDLGVFSLVEEQGLYYFVQGQALRPALTTAAITAPAQTQLPTRVSSAHLDAAALGVITLAQPQSQPQSQPIRPPIAKMEPSPAAPYSCTVDLKTGRHALREAIQQEAWGLARQCLQELISIEPCQDLGVAVLAAWLEAQNQHWDAAQTWLDQVLEQQPWSVDGLFIQALVYRWQERTAEAEQQLKQLVYIQPECWPAQYYLAEVYRQRQQWPAARRALHCVVRLLKADPAHLGGFSWLPPALPAGDVLRLSQAQLNQLSSTARGD</sequence>
<accession>A0ABW8PWU7</accession>
<dbReference type="Proteomes" id="UP001621714">
    <property type="component" value="Unassembled WGS sequence"/>
</dbReference>
<dbReference type="InterPro" id="IPR000780">
    <property type="entry name" value="CheR_MeTrfase"/>
</dbReference>
<dbReference type="PRINTS" id="PR00996">
    <property type="entry name" value="CHERMTFRASE"/>
</dbReference>
<dbReference type="RefSeq" id="WP_405338817.1">
    <property type="nucleotide sequence ID" value="NZ_JBANFI010000004.1"/>
</dbReference>
<dbReference type="InterPro" id="IPR011990">
    <property type="entry name" value="TPR-like_helical_dom_sf"/>
</dbReference>
<feature type="domain" description="CheR-type methyltransferase" evidence="4">
    <location>
        <begin position="1"/>
        <end position="271"/>
    </location>
</feature>
<reference evidence="5 6" key="1">
    <citation type="submission" date="2024-02" db="EMBL/GenBank/DDBJ databases">
        <title>Marinospirillum sp. MEB 164 isolated from Lonar lake sediment.</title>
        <authorList>
            <person name="Joshi A."/>
            <person name="Thite S."/>
        </authorList>
    </citation>
    <scope>NUCLEOTIDE SEQUENCE [LARGE SCALE GENOMIC DNA]</scope>
    <source>
        <strain evidence="5 6">MEB164</strain>
    </source>
</reference>
<comment type="caution">
    <text evidence="5">The sequence shown here is derived from an EMBL/GenBank/DDBJ whole genome shotgun (WGS) entry which is preliminary data.</text>
</comment>
<dbReference type="GO" id="GO:0008168">
    <property type="term" value="F:methyltransferase activity"/>
    <property type="evidence" value="ECO:0007669"/>
    <property type="project" value="UniProtKB-KW"/>
</dbReference>
<dbReference type="GO" id="GO:0032259">
    <property type="term" value="P:methylation"/>
    <property type="evidence" value="ECO:0007669"/>
    <property type="project" value="UniProtKB-KW"/>
</dbReference>
<protein>
    <submittedName>
        <fullName evidence="5">CheR family methyltransferase</fullName>
    </submittedName>
</protein>
<evidence type="ECO:0000256" key="2">
    <source>
        <dbReference type="ARBA" id="ARBA00022679"/>
    </source>
</evidence>
<keyword evidence="3" id="KW-0949">S-adenosyl-L-methionine</keyword>
<evidence type="ECO:0000256" key="3">
    <source>
        <dbReference type="ARBA" id="ARBA00022691"/>
    </source>
</evidence>
<evidence type="ECO:0000313" key="6">
    <source>
        <dbReference type="Proteomes" id="UP001621714"/>
    </source>
</evidence>
<dbReference type="SMART" id="SM00138">
    <property type="entry name" value="MeTrc"/>
    <property type="match status" value="1"/>
</dbReference>
<keyword evidence="1 5" id="KW-0489">Methyltransferase</keyword>
<evidence type="ECO:0000313" key="5">
    <source>
        <dbReference type="EMBL" id="MFK7160772.1"/>
    </source>
</evidence>
<keyword evidence="6" id="KW-1185">Reference proteome</keyword>
<dbReference type="PROSITE" id="PS50123">
    <property type="entry name" value="CHER"/>
    <property type="match status" value="1"/>
</dbReference>
<dbReference type="SUPFAM" id="SSF48452">
    <property type="entry name" value="TPR-like"/>
    <property type="match status" value="1"/>
</dbReference>
<organism evidence="5 6">
    <name type="scientific">Marinospirillum alkalitolerans</name>
    <dbReference type="NCBI Taxonomy" id="3123374"/>
    <lineage>
        <taxon>Bacteria</taxon>
        <taxon>Pseudomonadati</taxon>
        <taxon>Pseudomonadota</taxon>
        <taxon>Gammaproteobacteria</taxon>
        <taxon>Oceanospirillales</taxon>
        <taxon>Oceanospirillaceae</taxon>
        <taxon>Marinospirillum</taxon>
    </lineage>
</organism>
<dbReference type="SUPFAM" id="SSF47757">
    <property type="entry name" value="Chemotaxis receptor methyltransferase CheR, N-terminal domain"/>
    <property type="match status" value="1"/>
</dbReference>
<dbReference type="PANTHER" id="PTHR24422">
    <property type="entry name" value="CHEMOTAXIS PROTEIN METHYLTRANSFERASE"/>
    <property type="match status" value="1"/>
</dbReference>
<dbReference type="InterPro" id="IPR029063">
    <property type="entry name" value="SAM-dependent_MTases_sf"/>
</dbReference>
<dbReference type="PANTHER" id="PTHR24422:SF19">
    <property type="entry name" value="CHEMOTAXIS PROTEIN METHYLTRANSFERASE"/>
    <property type="match status" value="1"/>
</dbReference>
<keyword evidence="2" id="KW-0808">Transferase</keyword>
<dbReference type="EMBL" id="JBANFI010000004">
    <property type="protein sequence ID" value="MFK7160772.1"/>
    <property type="molecule type" value="Genomic_DNA"/>
</dbReference>
<proteinExistence type="predicted"/>
<dbReference type="Pfam" id="PF01739">
    <property type="entry name" value="CheR"/>
    <property type="match status" value="1"/>
</dbReference>
<dbReference type="SUPFAM" id="SSF53335">
    <property type="entry name" value="S-adenosyl-L-methionine-dependent methyltransferases"/>
    <property type="match status" value="1"/>
</dbReference>
<name>A0ABW8PWU7_9GAMM</name>
<dbReference type="Gene3D" id="3.40.50.150">
    <property type="entry name" value="Vaccinia Virus protein VP39"/>
    <property type="match status" value="1"/>
</dbReference>